<dbReference type="InterPro" id="IPR037294">
    <property type="entry name" value="ABC_BtuC-like"/>
</dbReference>
<keyword evidence="3" id="KW-0813">Transport</keyword>
<gene>
    <name evidence="9" type="ORF">C7P63_08440</name>
</gene>
<feature type="transmembrane region" description="Helical" evidence="8">
    <location>
        <begin position="292"/>
        <end position="310"/>
    </location>
</feature>
<dbReference type="GO" id="GO:0005886">
    <property type="term" value="C:plasma membrane"/>
    <property type="evidence" value="ECO:0007669"/>
    <property type="project" value="UniProtKB-SubCell"/>
</dbReference>
<evidence type="ECO:0000256" key="4">
    <source>
        <dbReference type="ARBA" id="ARBA00022475"/>
    </source>
</evidence>
<dbReference type="GO" id="GO:0022857">
    <property type="term" value="F:transmembrane transporter activity"/>
    <property type="evidence" value="ECO:0007669"/>
    <property type="project" value="InterPro"/>
</dbReference>
<dbReference type="RefSeq" id="WP_125943718.1">
    <property type="nucleotide sequence ID" value="NZ_PXZH01000005.1"/>
</dbReference>
<evidence type="ECO:0000256" key="3">
    <source>
        <dbReference type="ARBA" id="ARBA00022448"/>
    </source>
</evidence>
<comment type="subcellular location">
    <subcellularLocation>
        <location evidence="1">Cell membrane</location>
        <topology evidence="1">Multi-pass membrane protein</topology>
    </subcellularLocation>
</comment>
<reference evidence="9 10" key="1">
    <citation type="submission" date="2018-03" db="EMBL/GenBank/DDBJ databases">
        <authorList>
            <person name="Gulvik C.A."/>
        </authorList>
    </citation>
    <scope>NUCLEOTIDE SEQUENCE [LARGE SCALE GENOMIC DNA]</scope>
    <source>
        <strain evidence="9 10">JCM 31581</strain>
    </source>
</reference>
<dbReference type="PANTHER" id="PTHR30472:SF27">
    <property type="entry name" value="PETROBACTIN IMPORT SYSTEM PERMEASE PROTEIN YCLN"/>
    <property type="match status" value="1"/>
</dbReference>
<feature type="transmembrane region" description="Helical" evidence="8">
    <location>
        <begin position="133"/>
        <end position="155"/>
    </location>
</feature>
<feature type="transmembrane region" description="Helical" evidence="8">
    <location>
        <begin position="219"/>
        <end position="252"/>
    </location>
</feature>
<dbReference type="GO" id="GO:0033214">
    <property type="term" value="P:siderophore-iron import into cell"/>
    <property type="evidence" value="ECO:0007669"/>
    <property type="project" value="TreeGrafter"/>
</dbReference>
<protein>
    <submittedName>
        <fullName evidence="9">Iron ABC transporter permease</fullName>
    </submittedName>
</protein>
<accession>A0A3S0A4Q1</accession>
<name>A0A3S0A4Q1_9ENTE</name>
<sequence>MKKGILLIGLMIAAVSSLFIGVHSIPITDLFHLNVQQEFILWQTRIPRTVSLMIAGATASVSGLIMQHLTQNKFVSPTTVGTMDSARLGILVTMLYFPTASILTRSVVAFIFALTGTLLFMWLLQKMSLKNPIMVPLLGIMFGNVIGSFVTFIAYKKQLIQNISTWLEGNFATVTKGDYELIYLSVPLLIVAYLYAYPLTVSGLGEDLAINLGLNYRLVQLIGMTIVALASSVTLVTVGTLPFLGIIIPNIISVYYGDQMKETLAITAVAGSLFLILCDIIARVVIFPYEVSVSLIVSILGSLIFIYLLWKGVNK</sequence>
<evidence type="ECO:0000256" key="1">
    <source>
        <dbReference type="ARBA" id="ARBA00004651"/>
    </source>
</evidence>
<dbReference type="EMBL" id="PXZH01000005">
    <property type="protein sequence ID" value="RST88839.1"/>
    <property type="molecule type" value="Genomic_DNA"/>
</dbReference>
<evidence type="ECO:0000313" key="10">
    <source>
        <dbReference type="Proteomes" id="UP000277864"/>
    </source>
</evidence>
<dbReference type="CDD" id="cd06550">
    <property type="entry name" value="TM_ABC_iron-siderophores_like"/>
    <property type="match status" value="1"/>
</dbReference>
<dbReference type="OrthoDB" id="9811975at2"/>
<keyword evidence="6 8" id="KW-1133">Transmembrane helix</keyword>
<comment type="similarity">
    <text evidence="2">Belongs to the binding-protein-dependent transport system permease family. FecCD subfamily.</text>
</comment>
<dbReference type="SUPFAM" id="SSF81345">
    <property type="entry name" value="ABC transporter involved in vitamin B12 uptake, BtuC"/>
    <property type="match status" value="1"/>
</dbReference>
<proteinExistence type="inferred from homology"/>
<organism evidence="9 10">
    <name type="scientific">Vagococcus humatus</name>
    <dbReference type="NCBI Taxonomy" id="1889241"/>
    <lineage>
        <taxon>Bacteria</taxon>
        <taxon>Bacillati</taxon>
        <taxon>Bacillota</taxon>
        <taxon>Bacilli</taxon>
        <taxon>Lactobacillales</taxon>
        <taxon>Enterococcaceae</taxon>
        <taxon>Vagococcus</taxon>
    </lineage>
</organism>
<feature type="transmembrane region" description="Helical" evidence="8">
    <location>
        <begin position="88"/>
        <end position="121"/>
    </location>
</feature>
<feature type="transmembrane region" description="Helical" evidence="8">
    <location>
        <begin position="264"/>
        <end position="286"/>
    </location>
</feature>
<dbReference type="Pfam" id="PF01032">
    <property type="entry name" value="FecCD"/>
    <property type="match status" value="1"/>
</dbReference>
<feature type="transmembrane region" description="Helical" evidence="8">
    <location>
        <begin position="181"/>
        <end position="199"/>
    </location>
</feature>
<dbReference type="PANTHER" id="PTHR30472">
    <property type="entry name" value="FERRIC ENTEROBACTIN TRANSPORT SYSTEM PERMEASE PROTEIN"/>
    <property type="match status" value="1"/>
</dbReference>
<evidence type="ECO:0000313" key="9">
    <source>
        <dbReference type="EMBL" id="RST88839.1"/>
    </source>
</evidence>
<keyword evidence="5 8" id="KW-0812">Transmembrane</keyword>
<evidence type="ECO:0000256" key="2">
    <source>
        <dbReference type="ARBA" id="ARBA00007935"/>
    </source>
</evidence>
<comment type="caution">
    <text evidence="9">The sequence shown here is derived from an EMBL/GenBank/DDBJ whole genome shotgun (WGS) entry which is preliminary data.</text>
</comment>
<evidence type="ECO:0000256" key="7">
    <source>
        <dbReference type="ARBA" id="ARBA00023136"/>
    </source>
</evidence>
<evidence type="ECO:0000256" key="5">
    <source>
        <dbReference type="ARBA" id="ARBA00022692"/>
    </source>
</evidence>
<dbReference type="Gene3D" id="1.10.3470.10">
    <property type="entry name" value="ABC transporter involved in vitamin B12 uptake, BtuC"/>
    <property type="match status" value="1"/>
</dbReference>
<keyword evidence="7 8" id="KW-0472">Membrane</keyword>
<evidence type="ECO:0000256" key="6">
    <source>
        <dbReference type="ARBA" id="ARBA00022989"/>
    </source>
</evidence>
<dbReference type="AlphaFoldDB" id="A0A3S0A4Q1"/>
<keyword evidence="4" id="KW-1003">Cell membrane</keyword>
<evidence type="ECO:0000256" key="8">
    <source>
        <dbReference type="SAM" id="Phobius"/>
    </source>
</evidence>
<keyword evidence="10" id="KW-1185">Reference proteome</keyword>
<dbReference type="Proteomes" id="UP000277864">
    <property type="component" value="Unassembled WGS sequence"/>
</dbReference>
<dbReference type="InterPro" id="IPR000522">
    <property type="entry name" value="ABC_transptr_permease_BtuC"/>
</dbReference>